<keyword evidence="4" id="KW-1185">Reference proteome</keyword>
<dbReference type="AlphaFoldDB" id="A0A1V9X9A4"/>
<proteinExistence type="predicted"/>
<gene>
    <name evidence="3" type="ORF">BIW11_11832</name>
</gene>
<dbReference type="EMBL" id="MNPL01018515">
    <property type="protein sequence ID" value="OQR70127.1"/>
    <property type="molecule type" value="Genomic_DNA"/>
</dbReference>
<evidence type="ECO:0000256" key="1">
    <source>
        <dbReference type="SAM" id="Coils"/>
    </source>
</evidence>
<name>A0A1V9X9A4_9ACAR</name>
<feature type="non-terminal residue" evidence="3">
    <location>
        <position position="204"/>
    </location>
</feature>
<feature type="coiled-coil region" evidence="1">
    <location>
        <begin position="132"/>
        <end position="166"/>
    </location>
</feature>
<evidence type="ECO:0000256" key="2">
    <source>
        <dbReference type="SAM" id="MobiDB-lite"/>
    </source>
</evidence>
<keyword evidence="1" id="KW-0175">Coiled coil</keyword>
<accession>A0A1V9X9A4</accession>
<evidence type="ECO:0000313" key="4">
    <source>
        <dbReference type="Proteomes" id="UP000192247"/>
    </source>
</evidence>
<evidence type="ECO:0000313" key="3">
    <source>
        <dbReference type="EMBL" id="OQR70127.1"/>
    </source>
</evidence>
<reference evidence="3 4" key="1">
    <citation type="journal article" date="2017" name="Gigascience">
        <title>Draft genome of the honey bee ectoparasitic mite, Tropilaelaps mercedesae, is shaped by the parasitic life history.</title>
        <authorList>
            <person name="Dong X."/>
            <person name="Armstrong S.D."/>
            <person name="Xia D."/>
            <person name="Makepeace B.L."/>
            <person name="Darby A.C."/>
            <person name="Kadowaki T."/>
        </authorList>
    </citation>
    <scope>NUCLEOTIDE SEQUENCE [LARGE SCALE GENOMIC DNA]</scope>
    <source>
        <strain evidence="3">Wuxi-XJTLU</strain>
    </source>
</reference>
<dbReference type="InParanoid" id="A0A1V9X9A4"/>
<dbReference type="OrthoDB" id="10406411at2759"/>
<sequence length="204" mass="22797">MEPEHRRGSDESLTSATESDLVAKVNKLSSVLLGTSSNVTVLNERLTEYQRSHEVALNEIRRTVSGEDPQEGVSRNDNEMATHSSPLAGRRAMLEKESTPRNGHHHQTPPVTGDRSPINTLVSLLGEKDMSLTSLHKEVTSLRSELDRTKAELRQVKGELARDKENTIAFRKTVHVQLRKNIDMVNRLIEHSRGLPASVKRAIL</sequence>
<protein>
    <submittedName>
        <fullName evidence="3">Uncharacterized protein</fullName>
    </submittedName>
</protein>
<dbReference type="Proteomes" id="UP000192247">
    <property type="component" value="Unassembled WGS sequence"/>
</dbReference>
<comment type="caution">
    <text evidence="3">The sequence shown here is derived from an EMBL/GenBank/DDBJ whole genome shotgun (WGS) entry which is preliminary data.</text>
</comment>
<feature type="region of interest" description="Disordered" evidence="2">
    <location>
        <begin position="60"/>
        <end position="117"/>
    </location>
</feature>
<organism evidence="3 4">
    <name type="scientific">Tropilaelaps mercedesae</name>
    <dbReference type="NCBI Taxonomy" id="418985"/>
    <lineage>
        <taxon>Eukaryota</taxon>
        <taxon>Metazoa</taxon>
        <taxon>Ecdysozoa</taxon>
        <taxon>Arthropoda</taxon>
        <taxon>Chelicerata</taxon>
        <taxon>Arachnida</taxon>
        <taxon>Acari</taxon>
        <taxon>Parasitiformes</taxon>
        <taxon>Mesostigmata</taxon>
        <taxon>Gamasina</taxon>
        <taxon>Dermanyssoidea</taxon>
        <taxon>Laelapidae</taxon>
        <taxon>Tropilaelaps</taxon>
    </lineage>
</organism>